<proteinExistence type="predicted"/>
<evidence type="ECO:0000256" key="1">
    <source>
        <dbReference type="SAM" id="MobiDB-lite"/>
    </source>
</evidence>
<dbReference type="FunFam" id="1.20.58.1930:FF:000001">
    <property type="entry name" value="Erythrocyte membrane protein 1, PfEMP1"/>
    <property type="match status" value="1"/>
</dbReference>
<evidence type="ECO:0000259" key="3">
    <source>
        <dbReference type="Pfam" id="PF05424"/>
    </source>
</evidence>
<feature type="compositionally biased region" description="Low complexity" evidence="1">
    <location>
        <begin position="581"/>
        <end position="590"/>
    </location>
</feature>
<reference evidence="7 8" key="1">
    <citation type="submission" date="2013-02" db="EMBL/GenBank/DDBJ databases">
        <title>The Genome Annotation of Plasmodium falciparum MaliPS096_E11.</title>
        <authorList>
            <consortium name="The Broad Institute Genome Sequencing Platform"/>
            <consortium name="The Broad Institute Genome Sequencing Center for Infectious Disease"/>
            <person name="Neafsey D."/>
            <person name="Hoffman S."/>
            <person name="Volkman S."/>
            <person name="Rosenthal P."/>
            <person name="Walker B."/>
            <person name="Young S.K."/>
            <person name="Zeng Q."/>
            <person name="Gargeya S."/>
            <person name="Fitzgerald M."/>
            <person name="Haas B."/>
            <person name="Abouelleil A."/>
            <person name="Allen A.W."/>
            <person name="Alvarado L."/>
            <person name="Arachchi H.M."/>
            <person name="Berlin A.M."/>
            <person name="Chapman S.B."/>
            <person name="Gainer-Dewar J."/>
            <person name="Goldberg J."/>
            <person name="Griggs A."/>
            <person name="Gujja S."/>
            <person name="Hansen M."/>
            <person name="Howarth C."/>
            <person name="Imamovic A."/>
            <person name="Ireland A."/>
            <person name="Larimer J."/>
            <person name="McCowan C."/>
            <person name="Murphy C."/>
            <person name="Pearson M."/>
            <person name="Poon T.W."/>
            <person name="Priest M."/>
            <person name="Roberts A."/>
            <person name="Saif S."/>
            <person name="Shea T."/>
            <person name="Sisk P."/>
            <person name="Sykes S."/>
            <person name="Wortman J."/>
            <person name="Nusbaum C."/>
            <person name="Birren B."/>
        </authorList>
    </citation>
    <scope>NUCLEOTIDE SEQUENCE [LARGE SCALE GENOMIC DNA]</scope>
    <source>
        <strain evidence="7 8">MaliPS096_E11</strain>
    </source>
</reference>
<dbReference type="GO" id="GO:0046789">
    <property type="term" value="F:host cell surface receptor binding"/>
    <property type="evidence" value="ECO:0007669"/>
    <property type="project" value="InterPro"/>
</dbReference>
<dbReference type="SUPFAM" id="SSF140924">
    <property type="entry name" value="Duffy binding domain-like"/>
    <property type="match status" value="5"/>
</dbReference>
<dbReference type="Proteomes" id="UP000030699">
    <property type="component" value="Unassembled WGS sequence"/>
</dbReference>
<gene>
    <name evidence="7" type="ORF">PFMALIP_06023</name>
</gene>
<feature type="region of interest" description="Disordered" evidence="1">
    <location>
        <begin position="2127"/>
        <end position="2190"/>
    </location>
</feature>
<feature type="domain" description="Cysteine-rich interdomain region 1 gamma" evidence="5">
    <location>
        <begin position="1914"/>
        <end position="1971"/>
    </location>
</feature>
<feature type="compositionally biased region" description="Acidic residues" evidence="1">
    <location>
        <begin position="1297"/>
        <end position="1326"/>
    </location>
</feature>
<organism evidence="7 8">
    <name type="scientific">Plasmodium falciparum MaliPS096_E11</name>
    <dbReference type="NCBI Taxonomy" id="1036727"/>
    <lineage>
        <taxon>Eukaryota</taxon>
        <taxon>Sar</taxon>
        <taxon>Alveolata</taxon>
        <taxon>Apicomplexa</taxon>
        <taxon>Aconoidasida</taxon>
        <taxon>Haemosporida</taxon>
        <taxon>Plasmodiidae</taxon>
        <taxon>Plasmodium</taxon>
        <taxon>Plasmodium (Laverania)</taxon>
    </lineage>
</organism>
<dbReference type="Pfam" id="PF22672">
    <property type="entry name" value="DBL_C"/>
    <property type="match status" value="2"/>
</dbReference>
<dbReference type="FunFam" id="1.20.1310.20:FF:000001">
    <property type="entry name" value="Erythrocyte membrane protein 1, PfEMP1"/>
    <property type="match status" value="1"/>
</dbReference>
<dbReference type="Pfam" id="PF05424">
    <property type="entry name" value="Duffy_binding"/>
    <property type="match status" value="3"/>
</dbReference>
<feature type="compositionally biased region" description="Polar residues" evidence="1">
    <location>
        <begin position="1454"/>
        <end position="1475"/>
    </location>
</feature>
<feature type="region of interest" description="Disordered" evidence="1">
    <location>
        <begin position="1552"/>
        <end position="1573"/>
    </location>
</feature>
<feature type="domain" description="Duffy-antigen binding" evidence="3">
    <location>
        <begin position="109"/>
        <end position="317"/>
    </location>
</feature>
<feature type="region of interest" description="Disordered" evidence="1">
    <location>
        <begin position="1454"/>
        <end position="1489"/>
    </location>
</feature>
<dbReference type="InterPro" id="IPR008602">
    <property type="entry name" value="Duffy-antigen-binding"/>
</dbReference>
<evidence type="ECO:0000259" key="6">
    <source>
        <dbReference type="Pfam" id="PF22672"/>
    </source>
</evidence>
<evidence type="ECO:0000313" key="7">
    <source>
        <dbReference type="EMBL" id="ETW45912.1"/>
    </source>
</evidence>
<dbReference type="InterPro" id="IPR029210">
    <property type="entry name" value="PfEMP1_NTS"/>
</dbReference>
<feature type="domain" description="Duffy-antigen binding" evidence="3">
    <location>
        <begin position="920"/>
        <end position="1093"/>
    </location>
</feature>
<dbReference type="FunFam" id="1.20.58.830:FF:000003">
    <property type="entry name" value="Erythrocyte membrane protein 1, PfEMP1"/>
    <property type="match status" value="1"/>
</dbReference>
<feature type="domain" description="Duffy-antigen binding" evidence="3">
    <location>
        <begin position="1435"/>
        <end position="1675"/>
    </location>
</feature>
<evidence type="ECO:0000259" key="4">
    <source>
        <dbReference type="Pfam" id="PF15447"/>
    </source>
</evidence>
<dbReference type="Gene3D" id="1.20.58.1930">
    <property type="match status" value="1"/>
</dbReference>
<feature type="compositionally biased region" description="Acidic residues" evidence="1">
    <location>
        <begin position="2148"/>
        <end position="2157"/>
    </location>
</feature>
<reference evidence="7 8" key="2">
    <citation type="submission" date="2013-02" db="EMBL/GenBank/DDBJ databases">
        <title>The Genome Sequence of Plasmodium falciparum MaliPS096_E11.</title>
        <authorList>
            <consortium name="The Broad Institute Genome Sequencing Platform"/>
            <consortium name="The Broad Institute Genome Sequencing Center for Infectious Disease"/>
            <person name="Neafsey D."/>
            <person name="Cheeseman I."/>
            <person name="Volkman S."/>
            <person name="Adams J."/>
            <person name="Walker B."/>
            <person name="Young S.K."/>
            <person name="Zeng Q."/>
            <person name="Gargeya S."/>
            <person name="Fitzgerald M."/>
            <person name="Haas B."/>
            <person name="Abouelleil A."/>
            <person name="Alvarado L."/>
            <person name="Arachchi H.M."/>
            <person name="Berlin A.M."/>
            <person name="Chapman S.B."/>
            <person name="Dewar J."/>
            <person name="Goldberg J."/>
            <person name="Griggs A."/>
            <person name="Gujja S."/>
            <person name="Hansen M."/>
            <person name="Howarth C."/>
            <person name="Imamovic A."/>
            <person name="Larimer J."/>
            <person name="McCowan C."/>
            <person name="Murphy C."/>
            <person name="Neiman D."/>
            <person name="Pearson M."/>
            <person name="Priest M."/>
            <person name="Roberts A."/>
            <person name="Saif S."/>
            <person name="Shea T."/>
            <person name="Sisk P."/>
            <person name="Sykes S."/>
            <person name="Wortman J."/>
            <person name="Nusbaum C."/>
            <person name="Birren B."/>
        </authorList>
    </citation>
    <scope>NUCLEOTIDE SEQUENCE [LARGE SCALE GENOMIC DNA]</scope>
    <source>
        <strain evidence="7 8">MaliPS096_E11</strain>
    </source>
</reference>
<dbReference type="InterPro" id="IPR042202">
    <property type="entry name" value="Duffy-ag-bd_sf"/>
</dbReference>
<feature type="domain" description="Duffy-binding-like" evidence="2">
    <location>
        <begin position="650"/>
        <end position="811"/>
    </location>
</feature>
<dbReference type="OrthoDB" id="378917at2759"/>
<dbReference type="EMBL" id="KI925891">
    <property type="protein sequence ID" value="ETW45912.1"/>
    <property type="molecule type" value="Genomic_DNA"/>
</dbReference>
<evidence type="ECO:0000259" key="2">
    <source>
        <dbReference type="Pfam" id="PF03011"/>
    </source>
</evidence>
<feature type="non-terminal residue" evidence="7">
    <location>
        <position position="2190"/>
    </location>
</feature>
<evidence type="ECO:0000259" key="5">
    <source>
        <dbReference type="Pfam" id="PF18562"/>
    </source>
</evidence>
<dbReference type="Gene3D" id="1.20.1310.20">
    <property type="entry name" value="Duffy-antigen binding domain"/>
    <property type="match status" value="3"/>
</dbReference>
<feature type="compositionally biased region" description="Low complexity" evidence="1">
    <location>
        <begin position="1365"/>
        <end position="1378"/>
    </location>
</feature>
<feature type="compositionally biased region" description="Basic and acidic residues" evidence="1">
    <location>
        <begin position="1327"/>
        <end position="1348"/>
    </location>
</feature>
<dbReference type="Pfam" id="PF18562">
    <property type="entry name" value="CIDR1_gamma"/>
    <property type="match status" value="1"/>
</dbReference>
<dbReference type="InterPro" id="IPR054595">
    <property type="entry name" value="DBL_C"/>
</dbReference>
<dbReference type="Gene3D" id="1.20.58.830">
    <property type="match status" value="4"/>
</dbReference>
<dbReference type="FunFam" id="1.20.58.830:FF:000002">
    <property type="entry name" value="Erythrocyte membrane protein 1, PfEMP1"/>
    <property type="match status" value="1"/>
</dbReference>
<sequence length="2190" mass="247370">MGGSNGGGGSSQDAKHVLDSIGQKVHEEVKKDAEHYKKQLKGDLSQARFSDRSIVGTDDPCTFKYNELLGAKNERYPCTELGGKIGEKRFSDTLGGQCTDSKMRSGGEGACAPYRRLHLCHHNLEKMGTTKIDNTHKLLAEVCMAAKYEGGLIKTHYTGHQVTNPDSQLCTVLARSFADIGDIVRGKDLFLGNTYESAQREKLEKNLKDIFTQIYNDVTNDQTKKAEAEKRYNDTTNYFQLREDWWALNRETVWKAITCSEDLKNSSYFRATCGSSGETPTDDKCRCPKTSGVKPGKANDDVNIVPTYFDYVPQYLRWFDEWAEDFCRLRKHKLKDAKSKCRRGENGQHKYCDLNRYDCARTIRGKHDFFEDEDCKDCQYSCARFVKWIDNQKLEFLKQRKKYGTEISLKSRKKRDAVKSNYDGYEKKFYEQLRKKNEYVKVDGFLELLNNETTCTKNNDDEEGGQINFRNVNSGSAKNSDGSNKTFCRTKYCEACPWCGVEPNGQNGKWKAKDDDVCNPGNDYRKYKFTNIPILTGDKTKSDMVKKYKKFCNGNGGNGATSGATGAPGTANGGVGGARGGAANRTAPGTAKGGAPGGKGDNIRETWTCYYYKKNENNDGKGNNDDINFCVLQDGKQHTKDQKDKSYNAFFWDWVHDMLIDSIKWRNELGSCINNNTNDNTCRNNKKCNSDCGCFKEWIEQKRKEWDKIKDHFDTQDFVSNELLGKGLNHDFVLNYLLDKKELLKNIKDTHADAKEDEIKNIDKMLKETGVDASGSGDGGTGAKGKHNTKIDKFLQQEEQFAEKCKKTQDECQPKKPTKVKNPCYGNNTYDALAGKVAQILQGKAQTQLGQNKSSLEGDISLAEFKNGGQGSDLKGNICKIDKNHSNATGESKNPCNGKGVRFKIEEVWKNARENGTQIGVYLPPRRRHICTSNVEHLLPPKGGRFNDVPNNKATHSLLGDVLLAAKKEGEDIKTKLTKNDNRSSICRTMKYSFADIGDIVRGKDLWYHTDQTQLQGHLQIIFGKIKEEIKKKHPDIKGNDKYVKDNENKQLRSDWWEANRDQIWEAMKCATKNGNIQCGATPYDDYIPQRLRWMTEWAEWFCKAQSRLYDELLRDCGSCKGKGDGKCTQGNGECEKCTKACDNYKKVVGEWEEQWNNMLEQYLILYHLANTTGPHGIGAYSGYEKDKPVVAFLQELQKQNSGNNIYESAAGYIHQEARTRECLVQNEFCFKKNGSAGKENEKYAFKKPPPDYVEACKCKDRPQPSTPEGGPGVRSEDPPQSPPGATDPNDPHAGSGDEDEEDDEDGDVDEEEDEEDEEEGEEEEKTEGAAKEEKAEEDGSKEVEAAKDSGPQGPQGPKVDKVKPATTEKTVPTTTTTQDNAEKPCEIVDKLFNNPDNFKEVACTQKYSGNNSRLGWKCVTSANTSETTTDKSGGVCIPPRRRRLYVTPLTTWASGGNDTVVSGETTEGPTSQVNGDGDSESSVSGSTGVQIEAANSEAQTQTQGETSSQSGEKLRTAFIQSAAIETFFLWHRYKKEWEHRNKKSQNVLGGALLGEEPPKEENPQTSLQSGNIPPDFLRQMFYTLGDYRDICVGKTPDGIDKVSASGDNPTNEVTMKKISEKIKSVIEKSGSKPSGQTTKPEDWWNKYGKDIWEGMICALSYDTENITKDEDVHTKLMEEMKDNKKYNYKKVTISSIPISADKTSITTTNLSDFANRPTFFRWLEEWGETFCRERKSMLEKIKVECKVEEDKYKCSGDGHVCDKAYLNHNNIFEDPNCPGCYEQCRKYRKWIDIKFVEYHKQKDKYEGELDKLPNNSNGDYKKLKGYSTAAEFLKELKHCKNAEGDGSDPNNKINFENPLETFNPSTYCETCPPNKVNCNGGGKDPCAKVDAKGKSWEKVFNGIHKNNGNSENTTDITVEMIDRRGEFIKNYLKNSKNSFKTSPLFKGIRKQEWECRFNKAENKDVCYLKNFEEKIDLNKYTTFKVLLIYWLEDFLYGYYLLKKRKIIEKCTKKEGNTCSDEQSKKNCACVKEWIEKKRGEWEKIKDNFKHRKPDDGDTVVSKVRNFLETLIPRIAPTNDKGNVTKLSDLEKSLGCNCAGRAENSKEDEKEDVVECLLEKLKKKIESCPNLPSGDTEKNCDAYPTLPENEEENEEENEKTNIQPKFCPKPTEPEPKAQDEDGCKPAPPPP</sequence>
<accession>A0A024WFT6</accession>
<dbReference type="Pfam" id="PF03011">
    <property type="entry name" value="PFEMP"/>
    <property type="match status" value="2"/>
</dbReference>
<feature type="domain" description="Plasmodium falciparum erythrocyte membrane protein-1 N-terminal segment" evidence="4">
    <location>
        <begin position="13"/>
        <end position="48"/>
    </location>
</feature>
<feature type="domain" description="Duffy-binding-like" evidence="6">
    <location>
        <begin position="321"/>
        <end position="473"/>
    </location>
</feature>
<dbReference type="Pfam" id="PF15447">
    <property type="entry name" value="NTS"/>
    <property type="match status" value="1"/>
</dbReference>
<dbReference type="InterPro" id="IPR041480">
    <property type="entry name" value="CIDR1_gamma"/>
</dbReference>
<feature type="region of interest" description="Disordered" evidence="1">
    <location>
        <begin position="576"/>
        <end position="599"/>
    </location>
</feature>
<name>A0A024WFT6_PLAFA</name>
<dbReference type="InterPro" id="IPR004258">
    <property type="entry name" value="DBL"/>
</dbReference>
<feature type="compositionally biased region" description="Basic and acidic residues" evidence="1">
    <location>
        <begin position="2171"/>
        <end position="2183"/>
    </location>
</feature>
<evidence type="ECO:0000313" key="8">
    <source>
        <dbReference type="Proteomes" id="UP000030699"/>
    </source>
</evidence>
<evidence type="ECO:0008006" key="9">
    <source>
        <dbReference type="Google" id="ProtNLM"/>
    </source>
</evidence>
<feature type="domain" description="Duffy-binding-like" evidence="2">
    <location>
        <begin position="1987"/>
        <end position="2130"/>
    </location>
</feature>
<feature type="domain" description="Duffy-binding-like" evidence="6">
    <location>
        <begin position="1726"/>
        <end position="1866"/>
    </location>
</feature>
<protein>
    <recommendedName>
        <fullName evidence="9">Erythrocyte membrane protein 1</fullName>
    </recommendedName>
</protein>
<dbReference type="GO" id="GO:0016020">
    <property type="term" value="C:membrane"/>
    <property type="evidence" value="ECO:0007669"/>
    <property type="project" value="InterPro"/>
</dbReference>
<feature type="region of interest" description="Disordered" evidence="1">
    <location>
        <begin position="1255"/>
        <end position="1384"/>
    </location>
</feature>